<feature type="domain" description="F-box" evidence="1">
    <location>
        <begin position="17"/>
        <end position="55"/>
    </location>
</feature>
<dbReference type="InterPro" id="IPR055411">
    <property type="entry name" value="LRR_FXL15/At3g58940/PEG3-like"/>
</dbReference>
<dbReference type="CDD" id="cd22160">
    <property type="entry name" value="F-box_AtFBL13-like"/>
    <property type="match status" value="1"/>
</dbReference>
<evidence type="ECO:0000259" key="2">
    <source>
        <dbReference type="Pfam" id="PF24758"/>
    </source>
</evidence>
<dbReference type="InterPro" id="IPR053781">
    <property type="entry name" value="F-box_AtFBL13-like"/>
</dbReference>
<sequence length="570" mass="65225">MESSLDKKRMTVEVDRLSNLSDELIHKILSFISIKQAIETSAFSSRWRYIWTSMPYLNLASEDSPRLSELQLGKFSEFVTHVLSNRNDQIEVSSVTLTFRGEFNNAIFERSLNYAFSHNVEQLNITCLAGTKSDFPVSLFRSPSLKHLTLTGDYYRPSITTTPSWELPALATLNLDCVTLCDDNTDKSAGLFYNCENLKNLTLKKCRLRGLNGFNICHPGLSSLTLLEGCKGVNVVTPQLKNLTINNCRKIHVISAPNLSSLRYRDHHGYFHDYLFVDDDDYEDDCSYKDDPLQLSMEPLNLEKVDICIYRFFEYKKYTCKIVCLLQQLHSVKFLTLNLELVKLLASVELISHQPSPFVNLKNLKIYPSNVLGPKATMSTEVKNYLLDRSPGATLTVVSHEEVRAVMNVTSARNLMNELHVLLDEWKENSGTNKDHMKQDTTPIATHMAIVHEQGKVEDHRVHLDTKMKLHFGERVAHIKSYWEDTNEQFQKGYKNACRTTSLLQKIEEVLTKLPTSCQPKLQARFSSLCAEADTIMDSVTDRMMIQFDKKPSRSNVFFHEFATSYHPTS</sequence>
<evidence type="ECO:0008006" key="5">
    <source>
        <dbReference type="Google" id="ProtNLM"/>
    </source>
</evidence>
<dbReference type="InterPro" id="IPR032675">
    <property type="entry name" value="LRR_dom_sf"/>
</dbReference>
<evidence type="ECO:0000313" key="3">
    <source>
        <dbReference type="EMBL" id="KAK9052902.1"/>
    </source>
</evidence>
<dbReference type="SUPFAM" id="SSF52058">
    <property type="entry name" value="L domain-like"/>
    <property type="match status" value="1"/>
</dbReference>
<dbReference type="Pfam" id="PF24758">
    <property type="entry name" value="LRR_At5g56370"/>
    <property type="match status" value="1"/>
</dbReference>
<dbReference type="PANTHER" id="PTHR34223">
    <property type="entry name" value="OS11G0201299 PROTEIN"/>
    <property type="match status" value="1"/>
</dbReference>
<keyword evidence="4" id="KW-1185">Reference proteome</keyword>
<evidence type="ECO:0000259" key="1">
    <source>
        <dbReference type="Pfam" id="PF00646"/>
    </source>
</evidence>
<dbReference type="Pfam" id="PF00646">
    <property type="entry name" value="F-box"/>
    <property type="match status" value="1"/>
</dbReference>
<dbReference type="SUPFAM" id="SSF81383">
    <property type="entry name" value="F-box domain"/>
    <property type="match status" value="1"/>
</dbReference>
<name>A0AAP0GLJ0_9ASTR</name>
<dbReference type="InterPro" id="IPR001810">
    <property type="entry name" value="F-box_dom"/>
</dbReference>
<dbReference type="EMBL" id="JBCNJP010000027">
    <property type="protein sequence ID" value="KAK9052902.1"/>
    <property type="molecule type" value="Genomic_DNA"/>
</dbReference>
<dbReference type="PANTHER" id="PTHR34223:SF101">
    <property type="entry name" value="F-BOX DOMAIN-CONTAINING PROTEIN"/>
    <property type="match status" value="1"/>
</dbReference>
<reference evidence="3 4" key="1">
    <citation type="submission" date="2024-04" db="EMBL/GenBank/DDBJ databases">
        <title>The reference genome of an endangered Asteraceae, Deinandra increscens subsp. villosa, native to the Central Coast of California.</title>
        <authorList>
            <person name="Guilliams M."/>
            <person name="Hasenstab-Lehman K."/>
            <person name="Meyer R."/>
            <person name="Mcevoy S."/>
        </authorList>
    </citation>
    <scope>NUCLEOTIDE SEQUENCE [LARGE SCALE GENOMIC DNA]</scope>
    <source>
        <tissue evidence="3">Leaf</tissue>
    </source>
</reference>
<protein>
    <recommendedName>
        <fullName evidence="5">F-box domain, Leucine-rich repeat domain, L domain-like protein</fullName>
    </recommendedName>
</protein>
<dbReference type="Gene3D" id="3.80.10.10">
    <property type="entry name" value="Ribonuclease Inhibitor"/>
    <property type="match status" value="1"/>
</dbReference>
<evidence type="ECO:0000313" key="4">
    <source>
        <dbReference type="Proteomes" id="UP001408789"/>
    </source>
</evidence>
<accession>A0AAP0GLJ0</accession>
<proteinExistence type="predicted"/>
<gene>
    <name evidence="3" type="ORF">SSX86_029532</name>
</gene>
<dbReference type="Proteomes" id="UP001408789">
    <property type="component" value="Unassembled WGS sequence"/>
</dbReference>
<dbReference type="InterPro" id="IPR053197">
    <property type="entry name" value="F-box_SCFL_complex_component"/>
</dbReference>
<organism evidence="3 4">
    <name type="scientific">Deinandra increscens subsp. villosa</name>
    <dbReference type="NCBI Taxonomy" id="3103831"/>
    <lineage>
        <taxon>Eukaryota</taxon>
        <taxon>Viridiplantae</taxon>
        <taxon>Streptophyta</taxon>
        <taxon>Embryophyta</taxon>
        <taxon>Tracheophyta</taxon>
        <taxon>Spermatophyta</taxon>
        <taxon>Magnoliopsida</taxon>
        <taxon>eudicotyledons</taxon>
        <taxon>Gunneridae</taxon>
        <taxon>Pentapetalae</taxon>
        <taxon>asterids</taxon>
        <taxon>campanulids</taxon>
        <taxon>Asterales</taxon>
        <taxon>Asteraceae</taxon>
        <taxon>Asteroideae</taxon>
        <taxon>Heliantheae alliance</taxon>
        <taxon>Madieae</taxon>
        <taxon>Madiinae</taxon>
        <taxon>Deinandra</taxon>
    </lineage>
</organism>
<feature type="domain" description="F-box/LRR-repeat protein 15/At3g58940/PEG3-like LRR" evidence="2">
    <location>
        <begin position="116"/>
        <end position="266"/>
    </location>
</feature>
<comment type="caution">
    <text evidence="3">The sequence shown here is derived from an EMBL/GenBank/DDBJ whole genome shotgun (WGS) entry which is preliminary data.</text>
</comment>
<dbReference type="AlphaFoldDB" id="A0AAP0GLJ0"/>
<dbReference type="InterPro" id="IPR036047">
    <property type="entry name" value="F-box-like_dom_sf"/>
</dbReference>